<reference evidence="5 6" key="1">
    <citation type="submission" date="2016-10" db="EMBL/GenBank/DDBJ databases">
        <authorList>
            <person name="de Groot N.N."/>
        </authorList>
    </citation>
    <scope>NUCLEOTIDE SEQUENCE [LARGE SCALE GENOMIC DNA]</scope>
    <source>
        <strain evidence="5 6">JCM 11308</strain>
    </source>
</reference>
<dbReference type="InterPro" id="IPR006015">
    <property type="entry name" value="Universal_stress_UspA"/>
</dbReference>
<evidence type="ECO:0000256" key="1">
    <source>
        <dbReference type="ARBA" id="ARBA00008791"/>
    </source>
</evidence>
<dbReference type="Proteomes" id="UP000199417">
    <property type="component" value="Unassembled WGS sequence"/>
</dbReference>
<evidence type="ECO:0000256" key="2">
    <source>
        <dbReference type="ARBA" id="ARBA00022741"/>
    </source>
</evidence>
<dbReference type="PANTHER" id="PTHR46268">
    <property type="entry name" value="STRESS RESPONSE PROTEIN NHAX"/>
    <property type="match status" value="1"/>
</dbReference>
<organism evidence="5 6">
    <name type="scientific">Rhodococcus tukisamuensis</name>
    <dbReference type="NCBI Taxonomy" id="168276"/>
    <lineage>
        <taxon>Bacteria</taxon>
        <taxon>Bacillati</taxon>
        <taxon>Actinomycetota</taxon>
        <taxon>Actinomycetes</taxon>
        <taxon>Mycobacteriales</taxon>
        <taxon>Nocardiaceae</taxon>
        <taxon>Rhodococcus</taxon>
    </lineage>
</organism>
<dbReference type="EMBL" id="FNAB01000002">
    <property type="protein sequence ID" value="SDC95504.1"/>
    <property type="molecule type" value="Genomic_DNA"/>
</dbReference>
<dbReference type="GO" id="GO:0005524">
    <property type="term" value="F:ATP binding"/>
    <property type="evidence" value="ECO:0007669"/>
    <property type="project" value="UniProtKB-KW"/>
</dbReference>
<keyword evidence="6" id="KW-1185">Reference proteome</keyword>
<dbReference type="RefSeq" id="WP_072843931.1">
    <property type="nucleotide sequence ID" value="NZ_FNAB01000002.1"/>
</dbReference>
<dbReference type="PRINTS" id="PR01438">
    <property type="entry name" value="UNVRSLSTRESS"/>
</dbReference>
<dbReference type="Gene3D" id="3.40.50.620">
    <property type="entry name" value="HUPs"/>
    <property type="match status" value="2"/>
</dbReference>
<accession>A0A1G6QUC7</accession>
<evidence type="ECO:0000256" key="3">
    <source>
        <dbReference type="ARBA" id="ARBA00022840"/>
    </source>
</evidence>
<dbReference type="SUPFAM" id="SSF52402">
    <property type="entry name" value="Adenine nucleotide alpha hydrolases-like"/>
    <property type="match status" value="2"/>
</dbReference>
<dbReference type="InterPro" id="IPR014729">
    <property type="entry name" value="Rossmann-like_a/b/a_fold"/>
</dbReference>
<feature type="domain" description="UspA" evidence="4">
    <location>
        <begin position="158"/>
        <end position="297"/>
    </location>
</feature>
<comment type="similarity">
    <text evidence="1">Belongs to the universal stress protein A family.</text>
</comment>
<sequence length="300" mass="30864">MNTHSSVVVGVDGSGPAFDAVRWAAAEAALRGVPLLLAAVYALPLEPLGMVVAPPSYFEDQALAGRHLLDEATELATDAAKEFGGVAIRTALSGGRPVPVLLELSLTAGLVVLGSRGLGEIAGGLVGSVSSAVATHAHCPVVVIRGLPGPDAPPLDGPVVVGTDGSEHSEPAIAEAVQFASRRGADLTAVHAWTDLNLATAFDIGADDSILEWPAVAAAEEAVLAERLAGWKERYPDVSMRRVVVRDRPVRELARLAEGAQLLVVGSRGRGGFKGMLLGSTSRALLHLVDGPLMIVRGGD</sequence>
<keyword evidence="2" id="KW-0547">Nucleotide-binding</keyword>
<evidence type="ECO:0000259" key="4">
    <source>
        <dbReference type="Pfam" id="PF00582"/>
    </source>
</evidence>
<evidence type="ECO:0000313" key="5">
    <source>
        <dbReference type="EMBL" id="SDC95504.1"/>
    </source>
</evidence>
<gene>
    <name evidence="5" type="ORF">SAMN05444580_102198</name>
</gene>
<protein>
    <submittedName>
        <fullName evidence="5">Nucleotide-binding universal stress protein, UspA family</fullName>
    </submittedName>
</protein>
<proteinExistence type="inferred from homology"/>
<keyword evidence="3" id="KW-0067">ATP-binding</keyword>
<dbReference type="STRING" id="168276.SAMN05444580_102198"/>
<dbReference type="AlphaFoldDB" id="A0A1G6QUC7"/>
<dbReference type="PANTHER" id="PTHR46268:SF27">
    <property type="entry name" value="UNIVERSAL STRESS PROTEIN RV2623"/>
    <property type="match status" value="1"/>
</dbReference>
<dbReference type="Pfam" id="PF00582">
    <property type="entry name" value="Usp"/>
    <property type="match status" value="2"/>
</dbReference>
<name>A0A1G6QUC7_9NOCA</name>
<dbReference type="InterPro" id="IPR006016">
    <property type="entry name" value="UspA"/>
</dbReference>
<evidence type="ECO:0000313" key="6">
    <source>
        <dbReference type="Proteomes" id="UP000199417"/>
    </source>
</evidence>
<feature type="domain" description="UspA" evidence="4">
    <location>
        <begin position="7"/>
        <end position="145"/>
    </location>
</feature>